<reference evidence="2" key="3">
    <citation type="submission" date="2015-06" db="UniProtKB">
        <authorList>
            <consortium name="EnsemblMetazoa"/>
        </authorList>
    </citation>
    <scope>IDENTIFICATION</scope>
</reference>
<dbReference type="EMBL" id="KB292835">
    <property type="protein sequence ID" value="ELU16904.1"/>
    <property type="molecule type" value="Genomic_DNA"/>
</dbReference>
<evidence type="ECO:0000313" key="3">
    <source>
        <dbReference type="Proteomes" id="UP000014760"/>
    </source>
</evidence>
<evidence type="ECO:0000313" key="1">
    <source>
        <dbReference type="EMBL" id="ELU16904.1"/>
    </source>
</evidence>
<dbReference type="HOGENOM" id="CLU_869423_0_0_1"/>
<reference evidence="1 3" key="2">
    <citation type="journal article" date="2013" name="Nature">
        <title>Insights into bilaterian evolution from three spiralian genomes.</title>
        <authorList>
            <person name="Simakov O."/>
            <person name="Marletaz F."/>
            <person name="Cho S.J."/>
            <person name="Edsinger-Gonzales E."/>
            <person name="Havlak P."/>
            <person name="Hellsten U."/>
            <person name="Kuo D.H."/>
            <person name="Larsson T."/>
            <person name="Lv J."/>
            <person name="Arendt D."/>
            <person name="Savage R."/>
            <person name="Osoegawa K."/>
            <person name="de Jong P."/>
            <person name="Grimwood J."/>
            <person name="Chapman J.A."/>
            <person name="Shapiro H."/>
            <person name="Aerts A."/>
            <person name="Otillar R.P."/>
            <person name="Terry A.Y."/>
            <person name="Boore J.L."/>
            <person name="Grigoriev I.V."/>
            <person name="Lindberg D.R."/>
            <person name="Seaver E.C."/>
            <person name="Weisblat D.A."/>
            <person name="Putnam N.H."/>
            <person name="Rokhsar D.S."/>
        </authorList>
    </citation>
    <scope>NUCLEOTIDE SEQUENCE</scope>
    <source>
        <strain evidence="1 3">I ESC-2004</strain>
    </source>
</reference>
<name>R7VE48_CAPTE</name>
<dbReference type="AlphaFoldDB" id="R7VE48"/>
<evidence type="ECO:0000313" key="2">
    <source>
        <dbReference type="EnsemblMetazoa" id="CapteP195135"/>
    </source>
</evidence>
<dbReference type="EnsemblMetazoa" id="CapteT195135">
    <property type="protein sequence ID" value="CapteP195135"/>
    <property type="gene ID" value="CapteG195135"/>
</dbReference>
<proteinExistence type="predicted"/>
<sequence>MDAVEGERFWAIGDGGNTVMKKQMKKEDRFGLGGSQVIIKQVEKTGPTGQRRVPPKHSAHCNHPWPLFWHGPKLGPHPDAAVHQFKTPFKIASKRQKEITTLAARNSIVFVANLIECVVIIDIINIDVTDITVTIVINDIIADYTFADDTFAGDTFAGDTFVDDTFAGDTFAGDTFVDDTFAGDTFAGDTFADDTFAGDTFAGDTFAERTTCRGGELRPRECKIEGIEIETGDYARRCKRQAAKTYMVRFKKSRMEARWREGEGSRIMEEVTRKKTELISRLMKGRKSGLIGGLHDPCPLTFDCGMASLFSSMTFLAAHR</sequence>
<dbReference type="Proteomes" id="UP000014760">
    <property type="component" value="Unassembled WGS sequence"/>
</dbReference>
<protein>
    <submittedName>
        <fullName evidence="1 2">Uncharacterized protein</fullName>
    </submittedName>
</protein>
<gene>
    <name evidence="1" type="ORF">CAPTEDRAFT_195135</name>
</gene>
<keyword evidence="3" id="KW-1185">Reference proteome</keyword>
<organism evidence="1">
    <name type="scientific">Capitella teleta</name>
    <name type="common">Polychaete worm</name>
    <dbReference type="NCBI Taxonomy" id="283909"/>
    <lineage>
        <taxon>Eukaryota</taxon>
        <taxon>Metazoa</taxon>
        <taxon>Spiralia</taxon>
        <taxon>Lophotrochozoa</taxon>
        <taxon>Annelida</taxon>
        <taxon>Polychaeta</taxon>
        <taxon>Sedentaria</taxon>
        <taxon>Scolecida</taxon>
        <taxon>Capitellidae</taxon>
        <taxon>Capitella</taxon>
    </lineage>
</organism>
<dbReference type="EMBL" id="AMQN01004193">
    <property type="status" value="NOT_ANNOTATED_CDS"/>
    <property type="molecule type" value="Genomic_DNA"/>
</dbReference>
<reference evidence="3" key="1">
    <citation type="submission" date="2012-12" db="EMBL/GenBank/DDBJ databases">
        <authorList>
            <person name="Hellsten U."/>
            <person name="Grimwood J."/>
            <person name="Chapman J.A."/>
            <person name="Shapiro H."/>
            <person name="Aerts A."/>
            <person name="Otillar R.P."/>
            <person name="Terry A.Y."/>
            <person name="Boore J.L."/>
            <person name="Simakov O."/>
            <person name="Marletaz F."/>
            <person name="Cho S.-J."/>
            <person name="Edsinger-Gonzales E."/>
            <person name="Havlak P."/>
            <person name="Kuo D.-H."/>
            <person name="Larsson T."/>
            <person name="Lv J."/>
            <person name="Arendt D."/>
            <person name="Savage R."/>
            <person name="Osoegawa K."/>
            <person name="de Jong P."/>
            <person name="Lindberg D.R."/>
            <person name="Seaver E.C."/>
            <person name="Weisblat D.A."/>
            <person name="Putnam N.H."/>
            <person name="Grigoriev I.V."/>
            <person name="Rokhsar D.S."/>
        </authorList>
    </citation>
    <scope>NUCLEOTIDE SEQUENCE</scope>
    <source>
        <strain evidence="3">I ESC-2004</strain>
    </source>
</reference>
<accession>R7VE48</accession>